<dbReference type="PANTHER" id="PTHR30627">
    <property type="entry name" value="PEPTIDOGLYCAN D,D-TRANSPEPTIDASE"/>
    <property type="match status" value="1"/>
</dbReference>
<dbReference type="GO" id="GO:0008658">
    <property type="term" value="F:penicillin binding"/>
    <property type="evidence" value="ECO:0007669"/>
    <property type="project" value="InterPro"/>
</dbReference>
<keyword evidence="3" id="KW-0812">Transmembrane</keyword>
<dbReference type="Gene3D" id="3.30.450.330">
    <property type="match status" value="1"/>
</dbReference>
<dbReference type="InterPro" id="IPR012338">
    <property type="entry name" value="Beta-lactam/transpept-like"/>
</dbReference>
<evidence type="ECO:0000259" key="5">
    <source>
        <dbReference type="Pfam" id="PF03717"/>
    </source>
</evidence>
<dbReference type="EMBL" id="PFBX01000003">
    <property type="protein sequence ID" value="PIT87928.1"/>
    <property type="molecule type" value="Genomic_DNA"/>
</dbReference>
<dbReference type="PANTHER" id="PTHR30627:SF1">
    <property type="entry name" value="PEPTIDOGLYCAN D,D-TRANSPEPTIDASE FTSI"/>
    <property type="match status" value="1"/>
</dbReference>
<dbReference type="InterPro" id="IPR005311">
    <property type="entry name" value="PBP_dimer"/>
</dbReference>
<evidence type="ECO:0000259" key="4">
    <source>
        <dbReference type="Pfam" id="PF00905"/>
    </source>
</evidence>
<evidence type="ECO:0000256" key="2">
    <source>
        <dbReference type="ARBA" id="ARBA00023136"/>
    </source>
</evidence>
<comment type="subcellular location">
    <subcellularLocation>
        <location evidence="1">Membrane</location>
    </subcellularLocation>
</comment>
<name>A0A2M6W565_9BACT</name>
<evidence type="ECO:0000313" key="6">
    <source>
        <dbReference type="EMBL" id="PIT87928.1"/>
    </source>
</evidence>
<dbReference type="Pfam" id="PF03717">
    <property type="entry name" value="PBP_dimer"/>
    <property type="match status" value="1"/>
</dbReference>
<dbReference type="Proteomes" id="UP000231183">
    <property type="component" value="Unassembled WGS sequence"/>
</dbReference>
<gene>
    <name evidence="6" type="ORF">COU31_00385</name>
</gene>
<comment type="caution">
    <text evidence="6">The sequence shown here is derived from an EMBL/GenBank/DDBJ whole genome shotgun (WGS) entry which is preliminary data.</text>
</comment>
<feature type="domain" description="Penicillin-binding protein dimerisation" evidence="5">
    <location>
        <begin position="59"/>
        <end position="219"/>
    </location>
</feature>
<dbReference type="InterPro" id="IPR001460">
    <property type="entry name" value="PCN-bd_Tpept"/>
</dbReference>
<reference evidence="7" key="1">
    <citation type="submission" date="2017-09" db="EMBL/GenBank/DDBJ databases">
        <title>Depth-based differentiation of microbial function through sediment-hosted aquifers and enrichment of novel symbionts in the deep terrestrial subsurface.</title>
        <authorList>
            <person name="Probst A.J."/>
            <person name="Ladd B."/>
            <person name="Jarett J.K."/>
            <person name="Geller-Mcgrath D.E."/>
            <person name="Sieber C.M.K."/>
            <person name="Emerson J.B."/>
            <person name="Anantharaman K."/>
            <person name="Thomas B.C."/>
            <person name="Malmstrom R."/>
            <person name="Stieglmeier M."/>
            <person name="Klingl A."/>
            <person name="Woyke T."/>
            <person name="Ryan C.M."/>
            <person name="Banfield J.F."/>
        </authorList>
    </citation>
    <scope>NUCLEOTIDE SEQUENCE [LARGE SCALE GENOMIC DNA]</scope>
</reference>
<dbReference type="GO" id="GO:0071555">
    <property type="term" value="P:cell wall organization"/>
    <property type="evidence" value="ECO:0007669"/>
    <property type="project" value="TreeGrafter"/>
</dbReference>
<dbReference type="GO" id="GO:0005886">
    <property type="term" value="C:plasma membrane"/>
    <property type="evidence" value="ECO:0007669"/>
    <property type="project" value="TreeGrafter"/>
</dbReference>
<evidence type="ECO:0000256" key="1">
    <source>
        <dbReference type="ARBA" id="ARBA00004370"/>
    </source>
</evidence>
<dbReference type="InterPro" id="IPR050515">
    <property type="entry name" value="Beta-lactam/transpept"/>
</dbReference>
<feature type="transmembrane region" description="Helical" evidence="3">
    <location>
        <begin position="14"/>
        <end position="34"/>
    </location>
</feature>
<dbReference type="SUPFAM" id="SSF56601">
    <property type="entry name" value="beta-lactamase/transpeptidase-like"/>
    <property type="match status" value="1"/>
</dbReference>
<evidence type="ECO:0000313" key="7">
    <source>
        <dbReference type="Proteomes" id="UP000231183"/>
    </source>
</evidence>
<sequence>MIIKARKIQNDQRFTSLAVILYILAFIVVGRLLILQIFNFDYYTALAINTHEIYQQLFPKRGNIYIQDSRSGKDQLYPVSVERPFYLLYAVPRDIAPNSVATTTDFLAGLLKFDDEQKKILSAQLSKKNDPYEPIVDKLTQETAEIIKQAGLAGINLATKNYRYYSENKLVSNVVGFVGSDTDGNLSGRYGIEGGWDSELAGKSGFLAVNKGALGSIISLAGKTEQTSENGADLVLTIDRSLQDISCESLRQGVATYQAQSASLIMLDAQTGAILAMCSYPDFDPNNYAKVSSASAYNNTAIFTAYEPGSVFKPITMAMALDLNAVGPDTLFNDPGVRVIDNYKVYNALKKQYGTITMTQVLENSVNTGMIWVEEKIGNNAFEDYVKKFGFGQKLGIKMDGEVDGNISSLEKKSDIYFANASFGQGITATPLQLVASYTALANGGQMLKPYIIKEVRYANGKVEKTIPQTIGNVISQRAQKLITGMLISVVENGAGYVSVKMPEYYVAGKTGTAQIAGPGGYTEETNHTFIGYFPATDPRFIMLVKYEKPQRAWAESTAAPTFKKVADFAVDYYNLKGDK</sequence>
<proteinExistence type="predicted"/>
<dbReference type="InterPro" id="IPR036138">
    <property type="entry name" value="PBP_dimer_sf"/>
</dbReference>
<accession>A0A2M6W565</accession>
<evidence type="ECO:0008006" key="8">
    <source>
        <dbReference type="Google" id="ProtNLM"/>
    </source>
</evidence>
<keyword evidence="2 3" id="KW-0472">Membrane</keyword>
<dbReference type="AlphaFoldDB" id="A0A2M6W565"/>
<keyword evidence="3" id="KW-1133">Transmembrane helix</keyword>
<organism evidence="6 7">
    <name type="scientific">Candidatus Magasanikbacteria bacterium CG10_big_fil_rev_8_21_14_0_10_40_10</name>
    <dbReference type="NCBI Taxonomy" id="1974648"/>
    <lineage>
        <taxon>Bacteria</taxon>
        <taxon>Candidatus Magasanikiibacteriota</taxon>
    </lineage>
</organism>
<dbReference type="SUPFAM" id="SSF56519">
    <property type="entry name" value="Penicillin binding protein dimerisation domain"/>
    <property type="match status" value="1"/>
</dbReference>
<dbReference type="Gene3D" id="3.90.1310.10">
    <property type="entry name" value="Penicillin-binding protein 2a (Domain 2)"/>
    <property type="match status" value="1"/>
</dbReference>
<evidence type="ECO:0000256" key="3">
    <source>
        <dbReference type="SAM" id="Phobius"/>
    </source>
</evidence>
<protein>
    <recommendedName>
        <fullName evidence="8">Penicillin-binding protein 2</fullName>
    </recommendedName>
</protein>
<dbReference type="Gene3D" id="3.40.710.10">
    <property type="entry name" value="DD-peptidase/beta-lactamase superfamily"/>
    <property type="match status" value="1"/>
</dbReference>
<dbReference type="Pfam" id="PF00905">
    <property type="entry name" value="Transpeptidase"/>
    <property type="match status" value="1"/>
</dbReference>
<feature type="domain" description="Penicillin-binding protein transpeptidase" evidence="4">
    <location>
        <begin position="263"/>
        <end position="567"/>
    </location>
</feature>